<sequence length="559" mass="61841">MKKTTLYLSIIGGTVLVVICVLVWFIAGPSGPIVVSKQTTHLTEPLRSNGLVDYEQALVEMQGKGVTPEENAAIPYLQATWPAGLAPEDQPIVCDAVQMPMPESFGMSSIYGDASQERIVTWLNQQFAAEIKAGTIEPFANENALDVITQAYSHPWTREQLPPLADWLDEQAPHLAKLHEMNDRPKYFLPSPSLLQPKQGLLLMLSLDTVQSQRDAQRVLIARAKLRIGENQPREAWDDIKTAFTLSDRHNRPGMIVELLVSIALREVACSALAELLDSGQCDSQLLDEIDDYLAKLPPMNDMARALDTTERYMGLDAAIMISTDAGAASELINDDGAMASLAKVPFDRNIMLIRINELYDRMTAALAIEDLEERKKATDQVQQDLETMAENFKTPGNLAGAIFSQKARGEAISQLLCALLMPAVMLVGTPEERVNVRVQLLRVAVELEKWKLQSGDYPESLDELADSVNRALLKDPYAAAQLRYERRAPGYLLYTLFIDRVDDGGTSAYGDIVGGEWLSEDGPASYPDGDLVLRFPLPKKSILELLEKFNADLADENQ</sequence>
<name>A0A9X1MPJ5_9BACT</name>
<dbReference type="Proteomes" id="UP001139103">
    <property type="component" value="Unassembled WGS sequence"/>
</dbReference>
<protein>
    <recommendedName>
        <fullName evidence="4">DUF1559 domain-containing protein</fullName>
    </recommendedName>
</protein>
<keyword evidence="1" id="KW-1133">Transmembrane helix</keyword>
<evidence type="ECO:0008006" key="4">
    <source>
        <dbReference type="Google" id="ProtNLM"/>
    </source>
</evidence>
<organism evidence="2 3">
    <name type="scientific">Blastopirellula sediminis</name>
    <dbReference type="NCBI Taxonomy" id="2894196"/>
    <lineage>
        <taxon>Bacteria</taxon>
        <taxon>Pseudomonadati</taxon>
        <taxon>Planctomycetota</taxon>
        <taxon>Planctomycetia</taxon>
        <taxon>Pirellulales</taxon>
        <taxon>Pirellulaceae</taxon>
        <taxon>Blastopirellula</taxon>
    </lineage>
</organism>
<reference evidence="2" key="1">
    <citation type="submission" date="2021-11" db="EMBL/GenBank/DDBJ databases">
        <title>Genome sequence.</title>
        <authorList>
            <person name="Sun Q."/>
        </authorList>
    </citation>
    <scope>NUCLEOTIDE SEQUENCE</scope>
    <source>
        <strain evidence="2">JC732</strain>
    </source>
</reference>
<proteinExistence type="predicted"/>
<evidence type="ECO:0000313" key="3">
    <source>
        <dbReference type="Proteomes" id="UP001139103"/>
    </source>
</evidence>
<keyword evidence="3" id="KW-1185">Reference proteome</keyword>
<dbReference type="EMBL" id="JAJKFT010000010">
    <property type="protein sequence ID" value="MCC9630077.1"/>
    <property type="molecule type" value="Genomic_DNA"/>
</dbReference>
<comment type="caution">
    <text evidence="2">The sequence shown here is derived from an EMBL/GenBank/DDBJ whole genome shotgun (WGS) entry which is preliminary data.</text>
</comment>
<keyword evidence="1" id="KW-0472">Membrane</keyword>
<dbReference type="RefSeq" id="WP_230220906.1">
    <property type="nucleotide sequence ID" value="NZ_JAJKFT010000010.1"/>
</dbReference>
<evidence type="ECO:0000256" key="1">
    <source>
        <dbReference type="SAM" id="Phobius"/>
    </source>
</evidence>
<accession>A0A9X1MPJ5</accession>
<keyword evidence="1" id="KW-0812">Transmembrane</keyword>
<feature type="transmembrane region" description="Helical" evidence="1">
    <location>
        <begin position="7"/>
        <end position="27"/>
    </location>
</feature>
<dbReference type="AlphaFoldDB" id="A0A9X1MPJ5"/>
<evidence type="ECO:0000313" key="2">
    <source>
        <dbReference type="EMBL" id="MCC9630077.1"/>
    </source>
</evidence>
<gene>
    <name evidence="2" type="ORF">LOC68_16920</name>
</gene>